<dbReference type="eggNOG" id="ENOG502RT6G">
    <property type="taxonomic scope" value="Eukaryota"/>
</dbReference>
<dbReference type="HOGENOM" id="CLU_028840_6_0_1"/>
<keyword evidence="3" id="KW-1185">Reference proteome</keyword>
<dbReference type="STRING" id="31234.E3NMQ9"/>
<gene>
    <name evidence="2" type="ORF">CRE_30558</name>
</gene>
<accession>E3NMQ9</accession>
<dbReference type="InterPro" id="IPR012885">
    <property type="entry name" value="F-box_Sdz-33"/>
</dbReference>
<sequence>MARLYSQKVIVDLDILNQRIEVHSENYRDSFKISIYPDFLKRHNSNTQHFSAIEHLLKMFQCKFSTHIRLYNSDLYRPAISMLLDRQVEFKRLSIRHNGSEDENLLFNEISSNFGLVEYLRISCFSDHSFKPVFTLWPQKIIIWSSAWFTLEYLLACTCITIRLWNSLLGNKDTDEILKNWKAGGFSNLEYLYIESQNIIHNEELILGMNLRELDGKVIRTDDGLKKATIKTYPESIEMSVTPFE</sequence>
<evidence type="ECO:0000313" key="2">
    <source>
        <dbReference type="EMBL" id="EFP08667.1"/>
    </source>
</evidence>
<name>E3NMQ9_CAERE</name>
<dbReference type="InParanoid" id="E3NMQ9"/>
<proteinExistence type="predicted"/>
<evidence type="ECO:0000259" key="1">
    <source>
        <dbReference type="Pfam" id="PF07735"/>
    </source>
</evidence>
<evidence type="ECO:0000313" key="3">
    <source>
        <dbReference type="Proteomes" id="UP000008281"/>
    </source>
</evidence>
<feature type="domain" description="Sdz-33 F-box" evidence="1">
    <location>
        <begin position="140"/>
        <end position="194"/>
    </location>
</feature>
<dbReference type="PANTHER" id="PTHR21503">
    <property type="entry name" value="F-BOX-CONTAINING HYPOTHETICAL PROTEIN C.ELEGANS"/>
    <property type="match status" value="1"/>
</dbReference>
<dbReference type="EMBL" id="DS269095">
    <property type="protein sequence ID" value="EFP08667.1"/>
    <property type="molecule type" value="Genomic_DNA"/>
</dbReference>
<organism evidence="3">
    <name type="scientific">Caenorhabditis remanei</name>
    <name type="common">Caenorhabditis vulgaris</name>
    <dbReference type="NCBI Taxonomy" id="31234"/>
    <lineage>
        <taxon>Eukaryota</taxon>
        <taxon>Metazoa</taxon>
        <taxon>Ecdysozoa</taxon>
        <taxon>Nematoda</taxon>
        <taxon>Chromadorea</taxon>
        <taxon>Rhabditida</taxon>
        <taxon>Rhabditina</taxon>
        <taxon>Rhabditomorpha</taxon>
        <taxon>Rhabditoidea</taxon>
        <taxon>Rhabditidae</taxon>
        <taxon>Peloderinae</taxon>
        <taxon>Caenorhabditis</taxon>
    </lineage>
</organism>
<reference evidence="2" key="1">
    <citation type="submission" date="2007-07" db="EMBL/GenBank/DDBJ databases">
        <title>PCAP assembly of the Caenorhabditis remanei genome.</title>
        <authorList>
            <consortium name="The Caenorhabditis remanei Sequencing Consortium"/>
            <person name="Wilson R.K."/>
        </authorList>
    </citation>
    <scope>NUCLEOTIDE SEQUENCE [LARGE SCALE GENOMIC DNA]</scope>
    <source>
        <strain evidence="2">PB4641</strain>
    </source>
</reference>
<dbReference type="PANTHER" id="PTHR21503:SF52">
    <property type="entry name" value="F-BOX DOMAIN-CONTAINING PROTEIN"/>
    <property type="match status" value="1"/>
</dbReference>
<protein>
    <recommendedName>
        <fullName evidence="1">Sdz-33 F-box domain-containing protein</fullName>
    </recommendedName>
</protein>
<dbReference type="Proteomes" id="UP000008281">
    <property type="component" value="Unassembled WGS sequence"/>
</dbReference>
<dbReference type="AlphaFoldDB" id="E3NMQ9"/>
<dbReference type="Pfam" id="PF07735">
    <property type="entry name" value="FBA_2"/>
    <property type="match status" value="1"/>
</dbReference>